<dbReference type="Ensembl" id="ENSMAMT00000036078.2">
    <property type="protein sequence ID" value="ENSMAMP00000035172.1"/>
    <property type="gene ID" value="ENSMAMG00000023610.2"/>
</dbReference>
<keyword evidence="3" id="KW-1185">Reference proteome</keyword>
<evidence type="ECO:0000256" key="1">
    <source>
        <dbReference type="SAM" id="SignalP"/>
    </source>
</evidence>
<dbReference type="PANTHER" id="PTHR38706">
    <property type="entry name" value="SI:CH211-198C19.1-RELATED"/>
    <property type="match status" value="1"/>
</dbReference>
<dbReference type="InParanoid" id="A0A3Q3NF00"/>
<feature type="chain" id="PRO_5018625914" evidence="1">
    <location>
        <begin position="25"/>
        <end position="493"/>
    </location>
</feature>
<proteinExistence type="predicted"/>
<dbReference type="GeneID" id="113141323"/>
<dbReference type="AlphaFoldDB" id="A0A3Q3NF00"/>
<feature type="signal peptide" evidence="1">
    <location>
        <begin position="1"/>
        <end position="24"/>
    </location>
</feature>
<keyword evidence="1" id="KW-0732">Signal</keyword>
<name>A0A3Q3NF00_9TELE</name>
<organism evidence="2 3">
    <name type="scientific">Mastacembelus armatus</name>
    <name type="common">zig-zag eel</name>
    <dbReference type="NCBI Taxonomy" id="205130"/>
    <lineage>
        <taxon>Eukaryota</taxon>
        <taxon>Metazoa</taxon>
        <taxon>Chordata</taxon>
        <taxon>Craniata</taxon>
        <taxon>Vertebrata</taxon>
        <taxon>Euteleostomi</taxon>
        <taxon>Actinopterygii</taxon>
        <taxon>Neopterygii</taxon>
        <taxon>Teleostei</taxon>
        <taxon>Neoteleostei</taxon>
        <taxon>Acanthomorphata</taxon>
        <taxon>Anabantaria</taxon>
        <taxon>Synbranchiformes</taxon>
        <taxon>Mastacembelidae</taxon>
        <taxon>Mastacembelus</taxon>
    </lineage>
</organism>
<sequence>MMKVSGRLTVCCVALLFLLTSECAIQRLNSINDLKKINFGQSVPKHSLLLLHWFANTVSIDNNNVIWLTFDPNNRDYGSHHYRNAEGLLDPLPQGSRYYTVGNLHLNSSEELPHYVFYPVMEYDGSNRDRIIFRVRQQNTGFQTWQRIERVYITQHYDTSEHQGTAYDPLYTYQVTTNLLREIQEFSVAQVQQNSLSELRDHFGSNADESELWNIRNTWGDLATLGLLLFIVTQEKYSSNQRKKRSQPASRRKAQPDVVINIPNTGQNSIDASETFERLLPDQTSMIKLEVMTGTNGKARISWSNIPRHRRKGHMMVVLFKNNEDWEVLAKELIGDRESGSCQTSIPLNNGLQARLHEGKNWYCFWKVGEEICRGSEFNNPKAVQIAGYNAWLQLFVKDGKASARLYVEKSFHEWRFEFNKSWVAFYTSENKATNEYEWWKWQWATKFKPSPDCKDEYYDIYEYHSGMAIVPGVQARFILSERDVKALTPSWR</sequence>
<dbReference type="RefSeq" id="XP_026181454.1">
    <property type="nucleotide sequence ID" value="XM_026325669.1"/>
</dbReference>
<dbReference type="OrthoDB" id="8446997at2759"/>
<dbReference type="FunCoup" id="A0A3Q3NF00">
    <property type="interactions" value="1"/>
</dbReference>
<reference evidence="2" key="2">
    <citation type="submission" date="2025-09" db="UniProtKB">
        <authorList>
            <consortium name="Ensembl"/>
        </authorList>
    </citation>
    <scope>IDENTIFICATION</scope>
</reference>
<evidence type="ECO:0000313" key="2">
    <source>
        <dbReference type="Ensembl" id="ENSMAMP00000035172.1"/>
    </source>
</evidence>
<protein>
    <submittedName>
        <fullName evidence="2">Uncharacterized LOC113141323</fullName>
    </submittedName>
</protein>
<dbReference type="Proteomes" id="UP000261640">
    <property type="component" value="Unplaced"/>
</dbReference>
<reference evidence="2" key="1">
    <citation type="submission" date="2025-08" db="UniProtKB">
        <authorList>
            <consortium name="Ensembl"/>
        </authorList>
    </citation>
    <scope>IDENTIFICATION</scope>
</reference>
<dbReference type="PANTHER" id="PTHR38706:SF2">
    <property type="match status" value="1"/>
</dbReference>
<dbReference type="GeneTree" id="ENSGT00730000111690"/>
<accession>A0A3Q3NF00</accession>
<evidence type="ECO:0000313" key="3">
    <source>
        <dbReference type="Proteomes" id="UP000261640"/>
    </source>
</evidence>